<feature type="compositionally biased region" description="Basic and acidic residues" evidence="1">
    <location>
        <begin position="56"/>
        <end position="79"/>
    </location>
</feature>
<comment type="caution">
    <text evidence="2">The sequence shown here is derived from an EMBL/GenBank/DDBJ whole genome shotgun (WGS) entry which is preliminary data.</text>
</comment>
<feature type="compositionally biased region" description="Basic and acidic residues" evidence="1">
    <location>
        <begin position="137"/>
        <end position="148"/>
    </location>
</feature>
<evidence type="ECO:0000256" key="1">
    <source>
        <dbReference type="SAM" id="MobiDB-lite"/>
    </source>
</evidence>
<feature type="region of interest" description="Disordered" evidence="1">
    <location>
        <begin position="520"/>
        <end position="540"/>
    </location>
</feature>
<gene>
    <name evidence="2" type="ORF">PAPYR_3330</name>
</gene>
<feature type="region of interest" description="Disordered" evidence="1">
    <location>
        <begin position="1"/>
        <end position="92"/>
    </location>
</feature>
<name>A0ABQ8URI2_9EUKA</name>
<feature type="compositionally biased region" description="Acidic residues" evidence="1">
    <location>
        <begin position="123"/>
        <end position="136"/>
    </location>
</feature>
<accession>A0ABQ8URI2</accession>
<evidence type="ECO:0000313" key="2">
    <source>
        <dbReference type="EMBL" id="KAJ4460322.1"/>
    </source>
</evidence>
<feature type="compositionally biased region" description="Pro residues" evidence="1">
    <location>
        <begin position="527"/>
        <end position="540"/>
    </location>
</feature>
<feature type="region of interest" description="Disordered" evidence="1">
    <location>
        <begin position="123"/>
        <end position="175"/>
    </location>
</feature>
<organism evidence="2 3">
    <name type="scientific">Paratrimastix pyriformis</name>
    <dbReference type="NCBI Taxonomy" id="342808"/>
    <lineage>
        <taxon>Eukaryota</taxon>
        <taxon>Metamonada</taxon>
        <taxon>Preaxostyla</taxon>
        <taxon>Paratrimastigidae</taxon>
        <taxon>Paratrimastix</taxon>
    </lineage>
</organism>
<evidence type="ECO:0000313" key="3">
    <source>
        <dbReference type="Proteomes" id="UP001141327"/>
    </source>
</evidence>
<feature type="compositionally biased region" description="Basic and acidic residues" evidence="1">
    <location>
        <begin position="1"/>
        <end position="12"/>
    </location>
</feature>
<feature type="compositionally biased region" description="Pro residues" evidence="1">
    <location>
        <begin position="15"/>
        <end position="24"/>
    </location>
</feature>
<feature type="compositionally biased region" description="Pro residues" evidence="1">
    <location>
        <begin position="36"/>
        <end position="52"/>
    </location>
</feature>
<keyword evidence="3" id="KW-1185">Reference proteome</keyword>
<dbReference type="Proteomes" id="UP001141327">
    <property type="component" value="Unassembled WGS sequence"/>
</dbReference>
<reference evidence="2" key="1">
    <citation type="journal article" date="2022" name="bioRxiv">
        <title>Genomics of Preaxostyla Flagellates Illuminates Evolutionary Transitions and the Path Towards Mitochondrial Loss.</title>
        <authorList>
            <person name="Novak L.V.F."/>
            <person name="Treitli S.C."/>
            <person name="Pyrih J."/>
            <person name="Halakuc P."/>
            <person name="Pipaliya S.V."/>
            <person name="Vacek V."/>
            <person name="Brzon O."/>
            <person name="Soukal P."/>
            <person name="Eme L."/>
            <person name="Dacks J.B."/>
            <person name="Karnkowska A."/>
            <person name="Elias M."/>
            <person name="Hampl V."/>
        </authorList>
    </citation>
    <scope>NUCLEOTIDE SEQUENCE</scope>
    <source>
        <strain evidence="2">RCP-MX</strain>
    </source>
</reference>
<protein>
    <submittedName>
        <fullName evidence="2">Uncharacterized protein</fullName>
    </submittedName>
</protein>
<proteinExistence type="predicted"/>
<dbReference type="EMBL" id="JAPMOS010000013">
    <property type="protein sequence ID" value="KAJ4460322.1"/>
    <property type="molecule type" value="Genomic_DNA"/>
</dbReference>
<sequence length="540" mass="60888">MKKFEILEEFQKTHSPPPTPPPQAAQPASFDSVKSPPHPSATPLSPAPPAPSEPILSRDDAQELFRRLHGDEATPEKLVRSVQAASTADLPPEWMAALDTGYQEELYVTGEEQPEFLFEALDDVEGDEDGDEDGEYVYEKDSDREDGHGRRHAGPGSPGQWRKAPRGDGKHRKGPVPALLSEEMVNSQDSNVKALLIMRTLERELERVYPDQNHTDRDRRTRIPPEPIPSWSLLVEPYDRSLASVSVQQVEATRKTLTYARVAAPQTGKAPQQRFSMPVEGTESQGVSIYRPDPIPMAYDPPPGATIRHSRLSEHPETRSQLQLHPTQIDPAILEELHGFQGVLINPPWHAGFTVDHLKAMKPLWDGRCVESGLFFIWVDGAHWEPVMRLMRHDLKLHYADNICWARQRPCCRLMPLPYAQHEEANHFVRSEKITCLIFRRVGKLEMRHQRSADVIFDAPKPGGVHKWEYPAEIRHTIETLLPDGLKQKKLLELWASPSIPPRAGWTAVIHHNYAEPEPSALEHTAPLPPNTPIPPQAGR</sequence>